<keyword evidence="6 7" id="KW-0472">Membrane</keyword>
<sequence>MKPFFGMSKGEVAFQYILVFLISLLCIATLYPFIHVLSVSFSSASEAIRPGIHLYPREFTLAAYEKAVQLDGIWIGFGNTIYRTLIGTILSVFAMSLGAYALSKKTLPHRKFITMAVVLTMFFSGGLIPTFLLMKDLGLYDTRWALIIPGLYNTFYMLILRNFFMSLPEELEESARIDGAHDLRILFQLILPLSKPILATISLWVAVYLWNEWFNGLIYIQDQKKIVLQIYLRRLIVENMDSDLQFLMEQEMDLNAQAVPESIKAAVLMIGTVPILLVYPFIQKHFVKGIMVGSLKG</sequence>
<dbReference type="PANTHER" id="PTHR43744:SF9">
    <property type="entry name" value="POLYGALACTURONAN_RHAMNOGALACTURONAN TRANSPORT SYSTEM PERMEASE PROTEIN YTCP"/>
    <property type="match status" value="1"/>
</dbReference>
<dbReference type="CDD" id="cd06261">
    <property type="entry name" value="TM_PBP2"/>
    <property type="match status" value="1"/>
</dbReference>
<feature type="transmembrane region" description="Helical" evidence="7">
    <location>
        <begin position="144"/>
        <end position="164"/>
    </location>
</feature>
<dbReference type="PANTHER" id="PTHR43744">
    <property type="entry name" value="ABC TRANSPORTER PERMEASE PROTEIN MG189-RELATED-RELATED"/>
    <property type="match status" value="1"/>
</dbReference>
<keyword evidence="5 7" id="KW-1133">Transmembrane helix</keyword>
<evidence type="ECO:0000259" key="8">
    <source>
        <dbReference type="PROSITE" id="PS50928"/>
    </source>
</evidence>
<evidence type="ECO:0000256" key="7">
    <source>
        <dbReference type="RuleBase" id="RU363032"/>
    </source>
</evidence>
<feature type="transmembrane region" description="Helical" evidence="7">
    <location>
        <begin position="112"/>
        <end position="132"/>
    </location>
</feature>
<dbReference type="Gene3D" id="1.10.3720.10">
    <property type="entry name" value="MetI-like"/>
    <property type="match status" value="1"/>
</dbReference>
<evidence type="ECO:0000256" key="1">
    <source>
        <dbReference type="ARBA" id="ARBA00004651"/>
    </source>
</evidence>
<dbReference type="EMBL" id="JAOQIO010000067">
    <property type="protein sequence ID" value="MCU6793774.1"/>
    <property type="molecule type" value="Genomic_DNA"/>
</dbReference>
<evidence type="ECO:0000256" key="6">
    <source>
        <dbReference type="ARBA" id="ARBA00023136"/>
    </source>
</evidence>
<dbReference type="InterPro" id="IPR035906">
    <property type="entry name" value="MetI-like_sf"/>
</dbReference>
<accession>A0ABT2UGK6</accession>
<keyword evidence="10" id="KW-1185">Reference proteome</keyword>
<evidence type="ECO:0000256" key="3">
    <source>
        <dbReference type="ARBA" id="ARBA00022475"/>
    </source>
</evidence>
<feature type="transmembrane region" description="Helical" evidence="7">
    <location>
        <begin position="80"/>
        <end position="100"/>
    </location>
</feature>
<comment type="caution">
    <text evidence="9">The sequence shown here is derived from an EMBL/GenBank/DDBJ whole genome shotgun (WGS) entry which is preliminary data.</text>
</comment>
<keyword evidence="4 7" id="KW-0812">Transmembrane</keyword>
<protein>
    <submittedName>
        <fullName evidence="9">Carbohydrate ABC transporter permease</fullName>
    </submittedName>
</protein>
<proteinExistence type="inferred from homology"/>
<feature type="domain" description="ABC transmembrane type-1" evidence="8">
    <location>
        <begin position="77"/>
        <end position="282"/>
    </location>
</feature>
<evidence type="ECO:0000256" key="4">
    <source>
        <dbReference type="ARBA" id="ARBA00022692"/>
    </source>
</evidence>
<organism evidence="9 10">
    <name type="scientific">Paenibacillus baimaensis</name>
    <dbReference type="NCBI Taxonomy" id="2982185"/>
    <lineage>
        <taxon>Bacteria</taxon>
        <taxon>Bacillati</taxon>
        <taxon>Bacillota</taxon>
        <taxon>Bacilli</taxon>
        <taxon>Bacillales</taxon>
        <taxon>Paenibacillaceae</taxon>
        <taxon>Paenibacillus</taxon>
    </lineage>
</organism>
<comment type="similarity">
    <text evidence="7">Belongs to the binding-protein-dependent transport system permease family.</text>
</comment>
<keyword evidence="3" id="KW-1003">Cell membrane</keyword>
<gene>
    <name evidence="9" type="ORF">OB236_16840</name>
</gene>
<dbReference type="Proteomes" id="UP001652445">
    <property type="component" value="Unassembled WGS sequence"/>
</dbReference>
<evidence type="ECO:0000313" key="9">
    <source>
        <dbReference type="EMBL" id="MCU6793774.1"/>
    </source>
</evidence>
<comment type="subcellular location">
    <subcellularLocation>
        <location evidence="1 7">Cell membrane</location>
        <topology evidence="1 7">Multi-pass membrane protein</topology>
    </subcellularLocation>
</comment>
<dbReference type="PROSITE" id="PS50928">
    <property type="entry name" value="ABC_TM1"/>
    <property type="match status" value="1"/>
</dbReference>
<evidence type="ECO:0000256" key="2">
    <source>
        <dbReference type="ARBA" id="ARBA00022448"/>
    </source>
</evidence>
<keyword evidence="2 7" id="KW-0813">Transport</keyword>
<evidence type="ECO:0000256" key="5">
    <source>
        <dbReference type="ARBA" id="ARBA00022989"/>
    </source>
</evidence>
<evidence type="ECO:0000313" key="10">
    <source>
        <dbReference type="Proteomes" id="UP001652445"/>
    </source>
</evidence>
<dbReference type="SUPFAM" id="SSF161098">
    <property type="entry name" value="MetI-like"/>
    <property type="match status" value="1"/>
</dbReference>
<dbReference type="Pfam" id="PF00528">
    <property type="entry name" value="BPD_transp_1"/>
    <property type="match status" value="1"/>
</dbReference>
<feature type="transmembrane region" description="Helical" evidence="7">
    <location>
        <begin position="262"/>
        <end position="282"/>
    </location>
</feature>
<name>A0ABT2UGK6_9BACL</name>
<dbReference type="RefSeq" id="WP_262685006.1">
    <property type="nucleotide sequence ID" value="NZ_JAOQIO010000067.1"/>
</dbReference>
<dbReference type="InterPro" id="IPR000515">
    <property type="entry name" value="MetI-like"/>
</dbReference>
<feature type="transmembrane region" description="Helical" evidence="7">
    <location>
        <begin position="185"/>
        <end position="210"/>
    </location>
</feature>
<feature type="transmembrane region" description="Helical" evidence="7">
    <location>
        <begin position="12"/>
        <end position="34"/>
    </location>
</feature>
<reference evidence="9 10" key="1">
    <citation type="submission" date="2022-09" db="EMBL/GenBank/DDBJ databases">
        <authorList>
            <person name="Han X.L."/>
            <person name="Wang Q."/>
            <person name="Lu T."/>
        </authorList>
    </citation>
    <scope>NUCLEOTIDE SEQUENCE [LARGE SCALE GENOMIC DNA]</scope>
    <source>
        <strain evidence="9 10">WQ 127069</strain>
    </source>
</reference>